<keyword evidence="5" id="KW-0812">Transmembrane</keyword>
<reference evidence="7 8" key="1">
    <citation type="submission" date="2018-04" db="EMBL/GenBank/DDBJ databases">
        <title>Genome sequencing of Flavobacterium sp. HYN0048.</title>
        <authorList>
            <person name="Yi H."/>
            <person name="Baek C."/>
        </authorList>
    </citation>
    <scope>NUCLEOTIDE SEQUENCE [LARGE SCALE GENOMIC DNA]</scope>
    <source>
        <strain evidence="7 8">HYN0048</strain>
    </source>
</reference>
<dbReference type="RefSeq" id="WP_108370130.1">
    <property type="nucleotide sequence ID" value="NZ_CP028811.1"/>
</dbReference>
<name>A0A2S0RCZ2_9FLAO</name>
<dbReference type="SUPFAM" id="SSF52833">
    <property type="entry name" value="Thioredoxin-like"/>
    <property type="match status" value="1"/>
</dbReference>
<dbReference type="AlphaFoldDB" id="A0A2S0RCZ2"/>
<dbReference type="Gene3D" id="3.40.30.10">
    <property type="entry name" value="Glutaredoxin"/>
    <property type="match status" value="1"/>
</dbReference>
<dbReference type="EMBL" id="CP028811">
    <property type="protein sequence ID" value="AWA29546.1"/>
    <property type="molecule type" value="Genomic_DNA"/>
</dbReference>
<evidence type="ECO:0000256" key="5">
    <source>
        <dbReference type="SAM" id="Phobius"/>
    </source>
</evidence>
<comment type="similarity">
    <text evidence="1">Belongs to the SCO1/2 family.</text>
</comment>
<dbReference type="GO" id="GO:0046872">
    <property type="term" value="F:metal ion binding"/>
    <property type="evidence" value="ECO:0007669"/>
    <property type="project" value="UniProtKB-KW"/>
</dbReference>
<evidence type="ECO:0000259" key="6">
    <source>
        <dbReference type="PROSITE" id="PS51352"/>
    </source>
</evidence>
<keyword evidence="5" id="KW-1133">Transmembrane helix</keyword>
<protein>
    <submittedName>
        <fullName evidence="7">SCO family protein</fullName>
    </submittedName>
</protein>
<dbReference type="CDD" id="cd02968">
    <property type="entry name" value="SCO"/>
    <property type="match status" value="1"/>
</dbReference>
<keyword evidence="4" id="KW-1015">Disulfide bond</keyword>
<feature type="domain" description="Thioredoxin" evidence="6">
    <location>
        <begin position="53"/>
        <end position="221"/>
    </location>
</feature>
<feature type="transmembrane region" description="Helical" evidence="5">
    <location>
        <begin position="6"/>
        <end position="26"/>
    </location>
</feature>
<evidence type="ECO:0000313" key="8">
    <source>
        <dbReference type="Proteomes" id="UP000244193"/>
    </source>
</evidence>
<gene>
    <name evidence="7" type="ORF">HYN48_05280</name>
</gene>
<accession>A0A2S0RCZ2</accession>
<dbReference type="PANTHER" id="PTHR12151">
    <property type="entry name" value="ELECTRON TRANSPORT PROTIN SCO1/SENC FAMILY MEMBER"/>
    <property type="match status" value="1"/>
</dbReference>
<feature type="binding site" evidence="3">
    <location>
        <position position="91"/>
    </location>
    <ligand>
        <name>Cu cation</name>
        <dbReference type="ChEBI" id="CHEBI:23378"/>
    </ligand>
</feature>
<proteinExistence type="inferred from homology"/>
<organism evidence="7 8">
    <name type="scientific">Flavobacterium magnum</name>
    <dbReference type="NCBI Taxonomy" id="2162713"/>
    <lineage>
        <taxon>Bacteria</taxon>
        <taxon>Pseudomonadati</taxon>
        <taxon>Bacteroidota</taxon>
        <taxon>Flavobacteriia</taxon>
        <taxon>Flavobacteriales</taxon>
        <taxon>Flavobacteriaceae</taxon>
        <taxon>Flavobacterium</taxon>
    </lineage>
</organism>
<feature type="binding site" evidence="3">
    <location>
        <position position="181"/>
    </location>
    <ligand>
        <name>Cu cation</name>
        <dbReference type="ChEBI" id="CHEBI:23378"/>
    </ligand>
</feature>
<dbReference type="OrthoDB" id="9811998at2"/>
<keyword evidence="5" id="KW-0472">Membrane</keyword>
<dbReference type="InterPro" id="IPR003782">
    <property type="entry name" value="SCO1/SenC"/>
</dbReference>
<evidence type="ECO:0000256" key="4">
    <source>
        <dbReference type="PIRSR" id="PIRSR603782-2"/>
    </source>
</evidence>
<evidence type="ECO:0000256" key="3">
    <source>
        <dbReference type="PIRSR" id="PIRSR603782-1"/>
    </source>
</evidence>
<dbReference type="InterPro" id="IPR013766">
    <property type="entry name" value="Thioredoxin_domain"/>
</dbReference>
<dbReference type="PROSITE" id="PS51352">
    <property type="entry name" value="THIOREDOXIN_2"/>
    <property type="match status" value="1"/>
</dbReference>
<sequence length="229" mass="25110">MASNKSYIGISFIILVFGILVIPKIVERVKNGDIVKADRLNMVEGSGGKASGLFTKGKAPDFILTDQNGQTITNNDYKGKVYALEFFFTTCPTICPKMNANMLKLQDAFAGNKNFGLASITINPDNDTPKVLKEHADLIGVTSANWHMMTGKRDYIFDLANKGFNVFAGTLPDNSNGGFEHSGLFALIDKNGYIRSRRDDSGNPIVYYDGLSPQGIAQLKEDIKILLEE</sequence>
<evidence type="ECO:0000256" key="2">
    <source>
        <dbReference type="ARBA" id="ARBA00023008"/>
    </source>
</evidence>
<keyword evidence="2 3" id="KW-0186">Copper</keyword>
<keyword evidence="3" id="KW-0479">Metal-binding</keyword>
<feature type="binding site" evidence="3">
    <location>
        <position position="95"/>
    </location>
    <ligand>
        <name>Cu cation</name>
        <dbReference type="ChEBI" id="CHEBI:23378"/>
    </ligand>
</feature>
<dbReference type="PANTHER" id="PTHR12151:SF25">
    <property type="entry name" value="LINALOOL DEHYDRATASE_ISOMERASE DOMAIN-CONTAINING PROTEIN"/>
    <property type="match status" value="1"/>
</dbReference>
<dbReference type="KEGG" id="fmg:HYN48_05280"/>
<dbReference type="Pfam" id="PF02630">
    <property type="entry name" value="SCO1-SenC"/>
    <property type="match status" value="1"/>
</dbReference>
<keyword evidence="8" id="KW-1185">Reference proteome</keyword>
<evidence type="ECO:0000313" key="7">
    <source>
        <dbReference type="EMBL" id="AWA29546.1"/>
    </source>
</evidence>
<evidence type="ECO:0000256" key="1">
    <source>
        <dbReference type="ARBA" id="ARBA00010996"/>
    </source>
</evidence>
<dbReference type="InterPro" id="IPR036249">
    <property type="entry name" value="Thioredoxin-like_sf"/>
</dbReference>
<feature type="disulfide bond" description="Redox-active" evidence="4">
    <location>
        <begin position="91"/>
        <end position="95"/>
    </location>
</feature>
<dbReference type="Proteomes" id="UP000244193">
    <property type="component" value="Chromosome"/>
</dbReference>